<dbReference type="Proteomes" id="UP000324233">
    <property type="component" value="Chromosome"/>
</dbReference>
<dbReference type="KEGG" id="agv:OJF2_04950"/>
<keyword evidence="1 3" id="KW-0597">Phosphoprotein</keyword>
<evidence type="ECO:0000259" key="5">
    <source>
        <dbReference type="PROSITE" id="PS50043"/>
    </source>
</evidence>
<dbReference type="SMART" id="SM00421">
    <property type="entry name" value="HTH_LUXR"/>
    <property type="match status" value="1"/>
</dbReference>
<feature type="region of interest" description="Disordered" evidence="4">
    <location>
        <begin position="130"/>
        <end position="163"/>
    </location>
</feature>
<feature type="modified residue" description="4-aspartylphosphate" evidence="3">
    <location>
        <position position="56"/>
    </location>
</feature>
<dbReference type="OrthoDB" id="9796655at2"/>
<dbReference type="InterPro" id="IPR058245">
    <property type="entry name" value="NreC/VraR/RcsB-like_REC"/>
</dbReference>
<dbReference type="InterPro" id="IPR011006">
    <property type="entry name" value="CheY-like_superfamily"/>
</dbReference>
<dbReference type="InterPro" id="IPR000792">
    <property type="entry name" value="Tscrpt_reg_LuxR_C"/>
</dbReference>
<dbReference type="EMBL" id="CP042997">
    <property type="protein sequence ID" value="QEH32026.1"/>
    <property type="molecule type" value="Genomic_DNA"/>
</dbReference>
<evidence type="ECO:0000313" key="7">
    <source>
        <dbReference type="EMBL" id="QEH32026.1"/>
    </source>
</evidence>
<dbReference type="AlphaFoldDB" id="A0A5B9VU02"/>
<dbReference type="CDD" id="cd17535">
    <property type="entry name" value="REC_NarL-like"/>
    <property type="match status" value="1"/>
</dbReference>
<proteinExistence type="predicted"/>
<dbReference type="GO" id="GO:0003677">
    <property type="term" value="F:DNA binding"/>
    <property type="evidence" value="ECO:0007669"/>
    <property type="project" value="UniProtKB-KW"/>
</dbReference>
<dbReference type="GO" id="GO:0006355">
    <property type="term" value="P:regulation of DNA-templated transcription"/>
    <property type="evidence" value="ECO:0007669"/>
    <property type="project" value="InterPro"/>
</dbReference>
<dbReference type="Gene3D" id="3.40.50.2300">
    <property type="match status" value="1"/>
</dbReference>
<dbReference type="SUPFAM" id="SSF52172">
    <property type="entry name" value="CheY-like"/>
    <property type="match status" value="1"/>
</dbReference>
<sequence>MESIRVLIVEEFPLFRLGLRSLLRGVGGISVIAEAGAALQVRDLVEALVPDVLLVDIDSLSREEVDLVAAAARDFPGTKCLALSSGAEREQMCRAVFPDSVTILSKHATEAELELAVRLASAGRRYDARTAWGRPPAADPPAEDRPIRTQAHGARPTDGAAHDPLTLRQREILVLIARGVPNKGIASRLGISIKTVETHRLQLMKRLDIHDTAGLVCYAIRKRMIDPTS</sequence>
<dbReference type="InterPro" id="IPR039420">
    <property type="entry name" value="WalR-like"/>
</dbReference>
<dbReference type="PROSITE" id="PS50043">
    <property type="entry name" value="HTH_LUXR_2"/>
    <property type="match status" value="1"/>
</dbReference>
<dbReference type="PANTHER" id="PTHR43214">
    <property type="entry name" value="TWO-COMPONENT RESPONSE REGULATOR"/>
    <property type="match status" value="1"/>
</dbReference>
<dbReference type="PRINTS" id="PR00038">
    <property type="entry name" value="HTHLUXR"/>
</dbReference>
<feature type="domain" description="HTH luxR-type" evidence="5">
    <location>
        <begin position="158"/>
        <end position="223"/>
    </location>
</feature>
<dbReference type="PANTHER" id="PTHR43214:SF43">
    <property type="entry name" value="TWO-COMPONENT RESPONSE REGULATOR"/>
    <property type="match status" value="1"/>
</dbReference>
<dbReference type="Pfam" id="PF00196">
    <property type="entry name" value="GerE"/>
    <property type="match status" value="1"/>
</dbReference>
<organism evidence="7 8">
    <name type="scientific">Aquisphaera giovannonii</name>
    <dbReference type="NCBI Taxonomy" id="406548"/>
    <lineage>
        <taxon>Bacteria</taxon>
        <taxon>Pseudomonadati</taxon>
        <taxon>Planctomycetota</taxon>
        <taxon>Planctomycetia</taxon>
        <taxon>Isosphaerales</taxon>
        <taxon>Isosphaeraceae</taxon>
        <taxon>Aquisphaera</taxon>
    </lineage>
</organism>
<protein>
    <submittedName>
        <fullName evidence="7">Transcriptional regulatory protein LiaR</fullName>
    </submittedName>
</protein>
<dbReference type="InterPro" id="IPR001789">
    <property type="entry name" value="Sig_transdc_resp-reg_receiver"/>
</dbReference>
<dbReference type="Pfam" id="PF00072">
    <property type="entry name" value="Response_reg"/>
    <property type="match status" value="1"/>
</dbReference>
<dbReference type="RefSeq" id="WP_148590909.1">
    <property type="nucleotide sequence ID" value="NZ_CP042997.1"/>
</dbReference>
<evidence type="ECO:0000256" key="2">
    <source>
        <dbReference type="ARBA" id="ARBA00023125"/>
    </source>
</evidence>
<reference evidence="7 8" key="1">
    <citation type="submission" date="2019-08" db="EMBL/GenBank/DDBJ databases">
        <title>Deep-cultivation of Planctomycetes and their phenomic and genomic characterization uncovers novel biology.</title>
        <authorList>
            <person name="Wiegand S."/>
            <person name="Jogler M."/>
            <person name="Boedeker C."/>
            <person name="Pinto D."/>
            <person name="Vollmers J."/>
            <person name="Rivas-Marin E."/>
            <person name="Kohn T."/>
            <person name="Peeters S.H."/>
            <person name="Heuer A."/>
            <person name="Rast P."/>
            <person name="Oberbeckmann S."/>
            <person name="Bunk B."/>
            <person name="Jeske O."/>
            <person name="Meyerdierks A."/>
            <person name="Storesund J.E."/>
            <person name="Kallscheuer N."/>
            <person name="Luecker S."/>
            <person name="Lage O.M."/>
            <person name="Pohl T."/>
            <person name="Merkel B.J."/>
            <person name="Hornburger P."/>
            <person name="Mueller R.-W."/>
            <person name="Bruemmer F."/>
            <person name="Labrenz M."/>
            <person name="Spormann A.M."/>
            <person name="Op den Camp H."/>
            <person name="Overmann J."/>
            <person name="Amann R."/>
            <person name="Jetten M.S.M."/>
            <person name="Mascher T."/>
            <person name="Medema M.H."/>
            <person name="Devos D.P."/>
            <person name="Kaster A.-K."/>
            <person name="Ovreas L."/>
            <person name="Rohde M."/>
            <person name="Galperin M.Y."/>
            <person name="Jogler C."/>
        </authorList>
    </citation>
    <scope>NUCLEOTIDE SEQUENCE [LARGE SCALE GENOMIC DNA]</scope>
    <source>
        <strain evidence="7 8">OJF2</strain>
    </source>
</reference>
<evidence type="ECO:0000313" key="8">
    <source>
        <dbReference type="Proteomes" id="UP000324233"/>
    </source>
</evidence>
<accession>A0A5B9VU02</accession>
<keyword evidence="2" id="KW-0238">DNA-binding</keyword>
<dbReference type="SUPFAM" id="SSF46894">
    <property type="entry name" value="C-terminal effector domain of the bipartite response regulators"/>
    <property type="match status" value="1"/>
</dbReference>
<evidence type="ECO:0000256" key="4">
    <source>
        <dbReference type="SAM" id="MobiDB-lite"/>
    </source>
</evidence>
<evidence type="ECO:0000259" key="6">
    <source>
        <dbReference type="PROSITE" id="PS50110"/>
    </source>
</evidence>
<dbReference type="InterPro" id="IPR016032">
    <property type="entry name" value="Sig_transdc_resp-reg_C-effctor"/>
</dbReference>
<dbReference type="PROSITE" id="PS50110">
    <property type="entry name" value="RESPONSE_REGULATORY"/>
    <property type="match status" value="1"/>
</dbReference>
<feature type="domain" description="Response regulatory" evidence="6">
    <location>
        <begin position="5"/>
        <end position="121"/>
    </location>
</feature>
<gene>
    <name evidence="7" type="primary">liaR</name>
    <name evidence="7" type="ORF">OJF2_04950</name>
</gene>
<keyword evidence="8" id="KW-1185">Reference proteome</keyword>
<evidence type="ECO:0000256" key="3">
    <source>
        <dbReference type="PROSITE-ProRule" id="PRU00169"/>
    </source>
</evidence>
<dbReference type="CDD" id="cd06170">
    <property type="entry name" value="LuxR_C_like"/>
    <property type="match status" value="1"/>
</dbReference>
<evidence type="ECO:0000256" key="1">
    <source>
        <dbReference type="ARBA" id="ARBA00022553"/>
    </source>
</evidence>
<name>A0A5B9VU02_9BACT</name>
<dbReference type="GO" id="GO:0000160">
    <property type="term" value="P:phosphorelay signal transduction system"/>
    <property type="evidence" value="ECO:0007669"/>
    <property type="project" value="InterPro"/>
</dbReference>